<dbReference type="InterPro" id="IPR051678">
    <property type="entry name" value="AGP_Transferase"/>
</dbReference>
<dbReference type="PANTHER" id="PTHR21310">
    <property type="entry name" value="AMINOGLYCOSIDE PHOSPHOTRANSFERASE-RELATED-RELATED"/>
    <property type="match status" value="1"/>
</dbReference>
<dbReference type="RefSeq" id="XP_002620767.1">
    <property type="nucleotide sequence ID" value="XM_002620721.1"/>
</dbReference>
<evidence type="ECO:0000313" key="2">
    <source>
        <dbReference type="EMBL" id="OAT13807.1"/>
    </source>
</evidence>
<gene>
    <name evidence="2" type="ORF">BDBG_08936</name>
</gene>
<dbReference type="GeneID" id="8501304"/>
<dbReference type="InterPro" id="IPR011009">
    <property type="entry name" value="Kinase-like_dom_sf"/>
</dbReference>
<dbReference type="KEGG" id="bgh:BDBG_08936"/>
<protein>
    <recommendedName>
        <fullName evidence="1">Aminoglycoside phosphotransferase domain-containing protein</fullName>
    </recommendedName>
</protein>
<organism evidence="2 3">
    <name type="scientific">Blastomyces gilchristii (strain SLH14081)</name>
    <name type="common">Blastomyces dermatitidis</name>
    <dbReference type="NCBI Taxonomy" id="559298"/>
    <lineage>
        <taxon>Eukaryota</taxon>
        <taxon>Fungi</taxon>
        <taxon>Dikarya</taxon>
        <taxon>Ascomycota</taxon>
        <taxon>Pezizomycotina</taxon>
        <taxon>Eurotiomycetes</taxon>
        <taxon>Eurotiomycetidae</taxon>
        <taxon>Onygenales</taxon>
        <taxon>Ajellomycetaceae</taxon>
        <taxon>Blastomyces</taxon>
    </lineage>
</organism>
<dbReference type="AlphaFoldDB" id="A0A179V315"/>
<accession>A0A179V315</accession>
<name>A0A179V315_BLAGS</name>
<dbReference type="Pfam" id="PF01636">
    <property type="entry name" value="APH"/>
    <property type="match status" value="1"/>
</dbReference>
<proteinExistence type="predicted"/>
<dbReference type="SUPFAM" id="SSF56112">
    <property type="entry name" value="Protein kinase-like (PK-like)"/>
    <property type="match status" value="1"/>
</dbReference>
<keyword evidence="3" id="KW-1185">Reference proteome</keyword>
<dbReference type="Gene3D" id="3.90.1200.10">
    <property type="match status" value="1"/>
</dbReference>
<reference evidence="3" key="1">
    <citation type="journal article" date="2015" name="PLoS Genet.">
        <title>The dynamic genome and transcriptome of the human fungal pathogen Blastomyces and close relative Emmonsia.</title>
        <authorList>
            <person name="Munoz J.F."/>
            <person name="Gauthier G.M."/>
            <person name="Desjardins C.A."/>
            <person name="Gallo J.E."/>
            <person name="Holder J."/>
            <person name="Sullivan T.D."/>
            <person name="Marty A.J."/>
            <person name="Carmen J.C."/>
            <person name="Chen Z."/>
            <person name="Ding L."/>
            <person name="Gujja S."/>
            <person name="Magrini V."/>
            <person name="Misas E."/>
            <person name="Mitreva M."/>
            <person name="Priest M."/>
            <person name="Saif S."/>
            <person name="Whiston E.A."/>
            <person name="Young S."/>
            <person name="Zeng Q."/>
            <person name="Goldman W.E."/>
            <person name="Mardis E.R."/>
            <person name="Taylor J.W."/>
            <person name="McEwen J.G."/>
            <person name="Clay O.K."/>
            <person name="Klein B.S."/>
            <person name="Cuomo C.A."/>
        </authorList>
    </citation>
    <scope>NUCLEOTIDE SEQUENCE [LARGE SCALE GENOMIC DNA]</scope>
    <source>
        <strain evidence="3">SLH14081</strain>
    </source>
</reference>
<feature type="domain" description="Aminoglycoside phosphotransferase" evidence="1">
    <location>
        <begin position="16"/>
        <end position="238"/>
    </location>
</feature>
<evidence type="ECO:0000259" key="1">
    <source>
        <dbReference type="Pfam" id="PF01636"/>
    </source>
</evidence>
<dbReference type="Gene3D" id="3.30.200.20">
    <property type="entry name" value="Phosphorylase Kinase, domain 1"/>
    <property type="match status" value="1"/>
</dbReference>
<dbReference type="VEuPathDB" id="FungiDB:BDBG_08936"/>
<evidence type="ECO:0000313" key="3">
    <source>
        <dbReference type="Proteomes" id="UP000002038"/>
    </source>
</evidence>
<dbReference type="EMBL" id="GG657478">
    <property type="protein sequence ID" value="OAT13807.1"/>
    <property type="molecule type" value="Genomic_DNA"/>
</dbReference>
<sequence>MGGLHLVRLLIFNDNTKWIARIQLRECNSESIKHLLHEVHTLALIREQTRIPVPQVFGYELSRVNIVGAAFMIMEFIPGNTAMDAFGGWHVHKGEIPSNYKAKFFRAIAGIQVEMASIRFPKIGMIVKREDGTYDIDPIPGLGGPFKTASDYFEAWANHAKFPRRESDLRRQLPPNLSDDIIVSIQQFPCQLKKVTRQIVRLNTGPFPLCHMDYRHSNVIVEGDYNILSVIDWENACTVPWELMAFPLFLTIIPPPMDAPWNYDSNGLPKDQDVRQLWEEREDYVRMVQYAEEKQNVDNSLSTTLASQDIQSLASAVKLYLEPGKIGLYCKVLDCFRVDLK</sequence>
<dbReference type="PANTHER" id="PTHR21310:SF37">
    <property type="entry name" value="AMINOGLYCOSIDE PHOSPHOTRANSFERASE DOMAIN-CONTAINING PROTEIN"/>
    <property type="match status" value="1"/>
</dbReference>
<dbReference type="InterPro" id="IPR002575">
    <property type="entry name" value="Aminoglycoside_PTrfase"/>
</dbReference>
<dbReference type="Proteomes" id="UP000002038">
    <property type="component" value="Unassembled WGS sequence"/>
</dbReference>
<dbReference type="OrthoDB" id="10003767at2759"/>